<keyword evidence="2" id="KW-0547">Nucleotide-binding</keyword>
<organism evidence="2 3">
    <name type="scientific">Microbulbifer epialgicus</name>
    <dbReference type="NCBI Taxonomy" id="393907"/>
    <lineage>
        <taxon>Bacteria</taxon>
        <taxon>Pseudomonadati</taxon>
        <taxon>Pseudomonadota</taxon>
        <taxon>Gammaproteobacteria</taxon>
        <taxon>Cellvibrionales</taxon>
        <taxon>Microbulbiferaceae</taxon>
        <taxon>Microbulbifer</taxon>
    </lineage>
</organism>
<dbReference type="SUPFAM" id="SSF52540">
    <property type="entry name" value="P-loop containing nucleoside triphosphate hydrolases"/>
    <property type="match status" value="1"/>
</dbReference>
<proteinExistence type="predicted"/>
<name>A0ABV4P475_9GAMM</name>
<dbReference type="InterPro" id="IPR027417">
    <property type="entry name" value="P-loop_NTPase"/>
</dbReference>
<keyword evidence="3" id="KW-1185">Reference proteome</keyword>
<dbReference type="GO" id="GO:0005524">
    <property type="term" value="F:ATP binding"/>
    <property type="evidence" value="ECO:0007669"/>
    <property type="project" value="UniProtKB-KW"/>
</dbReference>
<evidence type="ECO:0000313" key="2">
    <source>
        <dbReference type="EMBL" id="MFA0812779.1"/>
    </source>
</evidence>
<dbReference type="EMBL" id="JBGMEK010000054">
    <property type="protein sequence ID" value="MFA0812779.1"/>
    <property type="molecule type" value="Genomic_DNA"/>
</dbReference>
<feature type="domain" description="ORC1/DEAH AAA+ ATPase" evidence="1">
    <location>
        <begin position="43"/>
        <end position="172"/>
    </location>
</feature>
<evidence type="ECO:0000259" key="1">
    <source>
        <dbReference type="Pfam" id="PF13401"/>
    </source>
</evidence>
<reference evidence="2 3" key="1">
    <citation type="submission" date="2024-08" db="EMBL/GenBank/DDBJ databases">
        <authorList>
            <person name="Ishaq N."/>
        </authorList>
    </citation>
    <scope>NUCLEOTIDE SEQUENCE [LARGE SCALE GENOMIC DNA]</scope>
    <source>
        <strain evidence="2 3">DSM 18651</strain>
    </source>
</reference>
<dbReference type="Proteomes" id="UP001569428">
    <property type="component" value="Unassembled WGS sequence"/>
</dbReference>
<dbReference type="Pfam" id="PF13401">
    <property type="entry name" value="AAA_22"/>
    <property type="match status" value="1"/>
</dbReference>
<dbReference type="RefSeq" id="WP_371840500.1">
    <property type="nucleotide sequence ID" value="NZ_JBGMEK010000054.1"/>
</dbReference>
<keyword evidence="2" id="KW-0067">ATP-binding</keyword>
<comment type="caution">
    <text evidence="2">The sequence shown here is derived from an EMBL/GenBank/DDBJ whole genome shotgun (WGS) entry which is preliminary data.</text>
</comment>
<dbReference type="Gene3D" id="3.40.50.300">
    <property type="entry name" value="P-loop containing nucleotide triphosphate hydrolases"/>
    <property type="match status" value="1"/>
</dbReference>
<sequence>MHDKFDYYEHPIFNPYEFLINTPPMRRLKNVLDGWLWTGVTGGIIRGEARCGKTTAATQLANRLKTRGGKIIPTHYFSVPARDRRTIHALYRALTVSANLPLKTNSQIEPMFSNLVHFFLEHCIENETKQFVLLVDEAQRLSLNQYNVFAEFHDFIREKLKILFTVIFIVNSDEAEIVFSNVSESRYRHIYGRFFKKITDFYGVQSESDVKNCLKQYDTLRFPRGTGPTYTEFFLPEIVRKGWRYSSLSSVIWSVFHEFQKDYHLTSWGMESFVCTVNVLLYDFFPKFGPDQCNQDMVRAAIDVSGLTPSMVKSCS</sequence>
<accession>A0ABV4P475</accession>
<protein>
    <submittedName>
        <fullName evidence="2">ATP-binding protein</fullName>
    </submittedName>
</protein>
<evidence type="ECO:0000313" key="3">
    <source>
        <dbReference type="Proteomes" id="UP001569428"/>
    </source>
</evidence>
<gene>
    <name evidence="2" type="ORF">ACCI49_17840</name>
</gene>
<dbReference type="InterPro" id="IPR049945">
    <property type="entry name" value="AAA_22"/>
</dbReference>